<sequence length="390" mass="43729">MSSFGENKSDMKIPDEEFHTRVKNVQNKMKEENIDLVILAGDEHYQGHVRYVSDYRPMLEFAMVLVGRDDNPLLLCGPECKTLAYQTSRIKDIRVCSDVAIPGEEYPNEQMFTLKEILGELENGTKIEKVGVVNLNVIPEFMIGAIREVCRGREIFNASRILDELRGVKSKNEIRIMKRAYEMGQTGLRSGLKALKIGKGETEILAEMSYPIYKMGAEQMSHCFYAASGKGSSPALYFSRSSKRVDDGDIVILDIGAVYYGYFSDIATSRIVGKKSREKQRVLDTVRKALDTATRKVRPGAVGKEIDLAAREITSAAGYEKNHLYGAVHGVGLQHCEYPFFGPTSEERVEEGMFFNIDIGLFNFDFGGVRLENGYRVTSSGCEVFAVEHE</sequence>
<reference evidence="3 4" key="1">
    <citation type="journal article" date="2015" name="Microbiome">
        <title>Genomic resolution of linkages in carbon, nitrogen, and sulfur cycling among widespread estuary sediment bacteria.</title>
        <authorList>
            <person name="Baker B.J."/>
            <person name="Lazar C.S."/>
            <person name="Teske A.P."/>
            <person name="Dick G.J."/>
        </authorList>
    </citation>
    <scope>NUCLEOTIDE SEQUENCE [LARGE SCALE GENOMIC DNA]</scope>
    <source>
        <strain evidence="3">DG_54_3</strain>
    </source>
</reference>
<accession>A0A0S7XVX3</accession>
<dbReference type="InterPro" id="IPR029149">
    <property type="entry name" value="Creatin/AminoP/Spt16_N"/>
</dbReference>
<dbReference type="InterPro" id="IPR000994">
    <property type="entry name" value="Pept_M24"/>
</dbReference>
<dbReference type="InterPro" id="IPR050659">
    <property type="entry name" value="Peptidase_M24B"/>
</dbReference>
<dbReference type="PANTHER" id="PTHR46112">
    <property type="entry name" value="AMINOPEPTIDASE"/>
    <property type="match status" value="1"/>
</dbReference>
<protein>
    <recommendedName>
        <fullName evidence="5">Peptidase M24 domain-containing protein</fullName>
    </recommendedName>
</protein>
<dbReference type="PANTHER" id="PTHR46112:SF3">
    <property type="entry name" value="AMINOPEPTIDASE YPDF"/>
    <property type="match status" value="1"/>
</dbReference>
<gene>
    <name evidence="3" type="ORF">AMJ44_08100</name>
</gene>
<dbReference type="Gene3D" id="3.40.350.10">
    <property type="entry name" value="Creatinase/prolidase N-terminal domain"/>
    <property type="match status" value="1"/>
</dbReference>
<evidence type="ECO:0000259" key="2">
    <source>
        <dbReference type="Pfam" id="PF01321"/>
    </source>
</evidence>
<evidence type="ECO:0008006" key="5">
    <source>
        <dbReference type="Google" id="ProtNLM"/>
    </source>
</evidence>
<dbReference type="EMBL" id="LIZX01000076">
    <property type="protein sequence ID" value="KPJ66641.1"/>
    <property type="molecule type" value="Genomic_DNA"/>
</dbReference>
<feature type="domain" description="Creatinase N-terminal" evidence="2">
    <location>
        <begin position="21"/>
        <end position="168"/>
    </location>
</feature>
<name>A0A0S7XVX3_UNCSA</name>
<dbReference type="Pfam" id="PF01321">
    <property type="entry name" value="Creatinase_N"/>
    <property type="match status" value="1"/>
</dbReference>
<dbReference type="AlphaFoldDB" id="A0A0S7XVX3"/>
<evidence type="ECO:0000259" key="1">
    <source>
        <dbReference type="Pfam" id="PF00557"/>
    </source>
</evidence>
<dbReference type="SUPFAM" id="SSF53092">
    <property type="entry name" value="Creatinase/prolidase N-terminal domain"/>
    <property type="match status" value="1"/>
</dbReference>
<organism evidence="3 4">
    <name type="scientific">candidate division WOR-1 bacterium DG_54_3</name>
    <dbReference type="NCBI Taxonomy" id="1703775"/>
    <lineage>
        <taxon>Bacteria</taxon>
        <taxon>Bacillati</taxon>
        <taxon>Saganbacteria</taxon>
    </lineage>
</organism>
<comment type="caution">
    <text evidence="3">The sequence shown here is derived from an EMBL/GenBank/DDBJ whole genome shotgun (WGS) entry which is preliminary data.</text>
</comment>
<proteinExistence type="predicted"/>
<evidence type="ECO:0000313" key="4">
    <source>
        <dbReference type="Proteomes" id="UP000051861"/>
    </source>
</evidence>
<dbReference type="Proteomes" id="UP000051861">
    <property type="component" value="Unassembled WGS sequence"/>
</dbReference>
<feature type="domain" description="Peptidase M24" evidence="1">
    <location>
        <begin position="176"/>
        <end position="378"/>
    </location>
</feature>
<evidence type="ECO:0000313" key="3">
    <source>
        <dbReference type="EMBL" id="KPJ66641.1"/>
    </source>
</evidence>
<dbReference type="SUPFAM" id="SSF55920">
    <property type="entry name" value="Creatinase/aminopeptidase"/>
    <property type="match status" value="1"/>
</dbReference>
<dbReference type="InterPro" id="IPR036005">
    <property type="entry name" value="Creatinase/aminopeptidase-like"/>
</dbReference>
<dbReference type="InterPro" id="IPR000587">
    <property type="entry name" value="Creatinase_N"/>
</dbReference>
<dbReference type="Gene3D" id="3.90.230.10">
    <property type="entry name" value="Creatinase/methionine aminopeptidase superfamily"/>
    <property type="match status" value="1"/>
</dbReference>
<dbReference type="Pfam" id="PF00557">
    <property type="entry name" value="Peptidase_M24"/>
    <property type="match status" value="1"/>
</dbReference>